<dbReference type="GO" id="GO:0009055">
    <property type="term" value="F:electron transfer activity"/>
    <property type="evidence" value="ECO:0007669"/>
    <property type="project" value="InterPro"/>
</dbReference>
<keyword evidence="10" id="KW-0408">Iron</keyword>
<evidence type="ECO:0000256" key="4">
    <source>
        <dbReference type="ARBA" id="ARBA00022475"/>
    </source>
</evidence>
<evidence type="ECO:0000256" key="5">
    <source>
        <dbReference type="ARBA" id="ARBA00022617"/>
    </source>
</evidence>
<dbReference type="GO" id="GO:0046872">
    <property type="term" value="F:metal ion binding"/>
    <property type="evidence" value="ECO:0007669"/>
    <property type="project" value="UniProtKB-KW"/>
</dbReference>
<dbReference type="InterPro" id="IPR011577">
    <property type="entry name" value="Cyt_b561_bac/Ni-Hgenase"/>
</dbReference>
<organism evidence="15 16">
    <name type="scientific">Pontivivens marinum</name>
    <dbReference type="NCBI Taxonomy" id="1690039"/>
    <lineage>
        <taxon>Bacteria</taxon>
        <taxon>Pseudomonadati</taxon>
        <taxon>Pseudomonadota</taxon>
        <taxon>Alphaproteobacteria</taxon>
        <taxon>Rhodobacterales</taxon>
        <taxon>Paracoccaceae</taxon>
        <taxon>Pontivivens</taxon>
    </lineage>
</organism>
<evidence type="ECO:0000256" key="6">
    <source>
        <dbReference type="ARBA" id="ARBA00022692"/>
    </source>
</evidence>
<comment type="similarity">
    <text evidence="12">Belongs to the cytochrome b561 family.</text>
</comment>
<feature type="transmembrane region" description="Helical" evidence="13">
    <location>
        <begin position="152"/>
        <end position="172"/>
    </location>
</feature>
<name>A0A2C9CM81_9RHOB</name>
<keyword evidence="6 13" id="KW-0812">Transmembrane</keyword>
<evidence type="ECO:0000256" key="2">
    <source>
        <dbReference type="ARBA" id="ARBA00004651"/>
    </source>
</evidence>
<feature type="domain" description="Cytochrome b561 bacterial/Ni-hydrogenase" evidence="14">
    <location>
        <begin position="9"/>
        <end position="189"/>
    </location>
</feature>
<comment type="subcellular location">
    <subcellularLocation>
        <location evidence="2">Cell membrane</location>
        <topology evidence="2">Multi-pass membrane protein</topology>
    </subcellularLocation>
</comment>
<keyword evidence="9 13" id="KW-1133">Transmembrane helix</keyword>
<evidence type="ECO:0000259" key="14">
    <source>
        <dbReference type="Pfam" id="PF01292"/>
    </source>
</evidence>
<evidence type="ECO:0000256" key="10">
    <source>
        <dbReference type="ARBA" id="ARBA00023004"/>
    </source>
</evidence>
<feature type="transmembrane region" description="Helical" evidence="13">
    <location>
        <begin position="16"/>
        <end position="35"/>
    </location>
</feature>
<evidence type="ECO:0000256" key="11">
    <source>
        <dbReference type="ARBA" id="ARBA00023136"/>
    </source>
</evidence>
<feature type="transmembrane region" description="Helical" evidence="13">
    <location>
        <begin position="93"/>
        <end position="112"/>
    </location>
</feature>
<evidence type="ECO:0000256" key="3">
    <source>
        <dbReference type="ARBA" id="ARBA00022448"/>
    </source>
</evidence>
<dbReference type="GO" id="GO:0022904">
    <property type="term" value="P:respiratory electron transport chain"/>
    <property type="evidence" value="ECO:0007669"/>
    <property type="project" value="InterPro"/>
</dbReference>
<dbReference type="PANTHER" id="PTHR30529">
    <property type="entry name" value="CYTOCHROME B561"/>
    <property type="match status" value="1"/>
</dbReference>
<dbReference type="Proteomes" id="UP000220034">
    <property type="component" value="Unassembled WGS sequence"/>
</dbReference>
<reference evidence="16" key="1">
    <citation type="submission" date="2017-09" db="EMBL/GenBank/DDBJ databases">
        <authorList>
            <person name="Varghese N."/>
            <person name="Submissions S."/>
        </authorList>
    </citation>
    <scope>NUCLEOTIDE SEQUENCE [LARGE SCALE GENOMIC DNA]</scope>
    <source>
        <strain evidence="16">C7</strain>
    </source>
</reference>
<keyword evidence="16" id="KW-1185">Reference proteome</keyword>
<keyword evidence="3" id="KW-0813">Transport</keyword>
<evidence type="ECO:0000256" key="13">
    <source>
        <dbReference type="SAM" id="Phobius"/>
    </source>
</evidence>
<dbReference type="GO" id="GO:0020037">
    <property type="term" value="F:heme binding"/>
    <property type="evidence" value="ECO:0007669"/>
    <property type="project" value="TreeGrafter"/>
</dbReference>
<keyword evidence="5" id="KW-0349">Heme</keyword>
<dbReference type="EMBL" id="OCTN01000001">
    <property type="protein sequence ID" value="SOH92476.1"/>
    <property type="molecule type" value="Genomic_DNA"/>
</dbReference>
<evidence type="ECO:0000313" key="15">
    <source>
        <dbReference type="EMBL" id="SOH92476.1"/>
    </source>
</evidence>
<evidence type="ECO:0000256" key="8">
    <source>
        <dbReference type="ARBA" id="ARBA00022982"/>
    </source>
</evidence>
<dbReference type="AlphaFoldDB" id="A0A2C9CM81"/>
<dbReference type="Pfam" id="PF01292">
    <property type="entry name" value="Ni_hydr_CYTB"/>
    <property type="match status" value="1"/>
</dbReference>
<evidence type="ECO:0000256" key="12">
    <source>
        <dbReference type="ARBA" id="ARBA00037975"/>
    </source>
</evidence>
<evidence type="ECO:0000256" key="9">
    <source>
        <dbReference type="ARBA" id="ARBA00022989"/>
    </source>
</evidence>
<protein>
    <submittedName>
        <fullName evidence="15">Cytochrome b561</fullName>
    </submittedName>
</protein>
<accession>A0A2C9CM81</accession>
<dbReference type="InterPro" id="IPR052168">
    <property type="entry name" value="Cytochrome_b561_oxidase"/>
</dbReference>
<proteinExistence type="inferred from homology"/>
<keyword evidence="11 13" id="KW-0472">Membrane</keyword>
<dbReference type="GO" id="GO:0005886">
    <property type="term" value="C:plasma membrane"/>
    <property type="evidence" value="ECO:0007669"/>
    <property type="project" value="UniProtKB-SubCell"/>
</dbReference>
<dbReference type="SUPFAM" id="SSF81342">
    <property type="entry name" value="Transmembrane di-heme cytochromes"/>
    <property type="match status" value="1"/>
</dbReference>
<comment type="cofactor">
    <cofactor evidence="1">
        <name>heme b</name>
        <dbReference type="ChEBI" id="CHEBI:60344"/>
    </cofactor>
</comment>
<keyword evidence="4" id="KW-1003">Cell membrane</keyword>
<keyword evidence="7" id="KW-0479">Metal-binding</keyword>
<keyword evidence="8" id="KW-0249">Electron transport</keyword>
<evidence type="ECO:0000256" key="7">
    <source>
        <dbReference type="ARBA" id="ARBA00022723"/>
    </source>
</evidence>
<gene>
    <name evidence="15" type="ORF">SAMN06273572_101323</name>
</gene>
<evidence type="ECO:0000256" key="1">
    <source>
        <dbReference type="ARBA" id="ARBA00001970"/>
    </source>
</evidence>
<feature type="transmembrane region" description="Helical" evidence="13">
    <location>
        <begin position="55"/>
        <end position="72"/>
    </location>
</feature>
<evidence type="ECO:0000313" key="16">
    <source>
        <dbReference type="Proteomes" id="UP000220034"/>
    </source>
</evidence>
<dbReference type="InterPro" id="IPR016174">
    <property type="entry name" value="Di-haem_cyt_TM"/>
</dbReference>
<sequence length="189" mass="21167">MQVMNSTRRWGIPTRLIHWATAGILLWTLGLGVYMTQFVADPLEQFALTQTHKSWGFLVFALAVIRVIWLALSPKRPTLPADTPKWQIGAAHLSHAVLYLMIFLMPLSGWVMSAAAPIQDLLNIDNKVFNWFILPDPWVPGVAWIENLAAGIHYWSAIILALTLLAHVGGALKHHFVDKDDILKRMTGG</sequence>
<dbReference type="Gene3D" id="1.20.950.20">
    <property type="entry name" value="Transmembrane di-heme cytochromes, Chain C"/>
    <property type="match status" value="1"/>
</dbReference>
<dbReference type="RefSeq" id="WP_180955853.1">
    <property type="nucleotide sequence ID" value="NZ_OCTN01000001.1"/>
</dbReference>
<dbReference type="PANTHER" id="PTHR30529:SF1">
    <property type="entry name" value="CYTOCHROME B561 HOMOLOG 2"/>
    <property type="match status" value="1"/>
</dbReference>